<keyword evidence="7" id="KW-0597">Phosphoprotein</keyword>
<protein>
    <submittedName>
        <fullName evidence="16">SDR family NAD(P)-dependent oxidoreductase</fullName>
    </submittedName>
</protein>
<feature type="domain" description="Ketosynthase family 3 (KS3)" evidence="14">
    <location>
        <begin position="3707"/>
        <end position="4145"/>
    </location>
</feature>
<dbReference type="InterPro" id="IPR014031">
    <property type="entry name" value="Ketoacyl_synth_C"/>
</dbReference>
<feature type="region of interest" description="C-terminal hotdog fold" evidence="11">
    <location>
        <begin position="2932"/>
        <end position="3078"/>
    </location>
</feature>
<comment type="similarity">
    <text evidence="4">Belongs to the short-chain dehydrogenases/reductases (SDR) family.</text>
</comment>
<dbReference type="SUPFAM" id="SSF47336">
    <property type="entry name" value="ACP-like"/>
    <property type="match status" value="6"/>
</dbReference>
<feature type="domain" description="Ketosynthase family 3 (KS3)" evidence="14">
    <location>
        <begin position="37"/>
        <end position="464"/>
    </location>
</feature>
<comment type="subcellular location">
    <subcellularLocation>
        <location evidence="1">Cytoplasm</location>
    </subcellularLocation>
</comment>
<evidence type="ECO:0000256" key="12">
    <source>
        <dbReference type="SAM" id="MobiDB-lite"/>
    </source>
</evidence>
<evidence type="ECO:0000313" key="16">
    <source>
        <dbReference type="EMBL" id="XDL25084.1"/>
    </source>
</evidence>
<dbReference type="InterPro" id="IPR032821">
    <property type="entry name" value="PKS_assoc"/>
</dbReference>
<keyword evidence="5" id="KW-0596">Phosphopantetheine</keyword>
<dbReference type="Pfam" id="PF21089">
    <property type="entry name" value="PKS_DH_N"/>
    <property type="match status" value="2"/>
</dbReference>
<dbReference type="InterPro" id="IPR036291">
    <property type="entry name" value="NAD(P)-bd_dom_sf"/>
</dbReference>
<dbReference type="GO" id="GO:0005737">
    <property type="term" value="C:cytoplasm"/>
    <property type="evidence" value="ECO:0007669"/>
    <property type="project" value="UniProtKB-SubCell"/>
</dbReference>
<evidence type="ECO:0000256" key="3">
    <source>
        <dbReference type="ARBA" id="ARBA00005194"/>
    </source>
</evidence>
<evidence type="ECO:0000256" key="2">
    <source>
        <dbReference type="ARBA" id="ARBA00004792"/>
    </source>
</evidence>
<evidence type="ECO:0000256" key="5">
    <source>
        <dbReference type="ARBA" id="ARBA00022450"/>
    </source>
</evidence>
<dbReference type="GO" id="GO:0005886">
    <property type="term" value="C:plasma membrane"/>
    <property type="evidence" value="ECO:0007669"/>
    <property type="project" value="TreeGrafter"/>
</dbReference>
<dbReference type="Pfam" id="PF22336">
    <property type="entry name" value="RhiE-like_linker"/>
    <property type="match status" value="3"/>
</dbReference>
<dbReference type="Gene3D" id="1.10.1240.100">
    <property type="match status" value="5"/>
</dbReference>
<feature type="domain" description="Carrier" evidence="13">
    <location>
        <begin position="3539"/>
        <end position="3616"/>
    </location>
</feature>
<proteinExistence type="inferred from homology"/>
<feature type="domain" description="Carrier" evidence="13">
    <location>
        <begin position="5112"/>
        <end position="5189"/>
    </location>
</feature>
<dbReference type="InterPro" id="IPR049551">
    <property type="entry name" value="PKS_DH_C"/>
</dbReference>
<dbReference type="SMART" id="SM00825">
    <property type="entry name" value="PKS_KS"/>
    <property type="match status" value="6"/>
</dbReference>
<dbReference type="PANTHER" id="PTHR43775">
    <property type="entry name" value="FATTY ACID SYNTHASE"/>
    <property type="match status" value="1"/>
</dbReference>
<dbReference type="Gene3D" id="3.40.50.720">
    <property type="entry name" value="NAD(P)-binding Rossmann-like Domain"/>
    <property type="match status" value="3"/>
</dbReference>
<dbReference type="GO" id="GO:0006633">
    <property type="term" value="P:fatty acid biosynthetic process"/>
    <property type="evidence" value="ECO:0007669"/>
    <property type="project" value="InterPro"/>
</dbReference>
<feature type="domain" description="Carrier" evidence="13">
    <location>
        <begin position="1757"/>
        <end position="1834"/>
    </location>
</feature>
<feature type="domain" description="Ketosynthase family 3 (KS3)" evidence="14">
    <location>
        <begin position="5378"/>
        <end position="5815"/>
    </location>
</feature>
<dbReference type="PROSITE" id="PS00012">
    <property type="entry name" value="PHOSPHOPANTETHEINE"/>
    <property type="match status" value="1"/>
</dbReference>
<dbReference type="InterPro" id="IPR016039">
    <property type="entry name" value="Thiolase-like"/>
</dbReference>
<feature type="region of interest" description="N-terminal hotdog fold" evidence="11">
    <location>
        <begin position="4346"/>
        <end position="4474"/>
    </location>
</feature>
<dbReference type="InterPro" id="IPR049900">
    <property type="entry name" value="PKS_mFAS_DH"/>
</dbReference>
<dbReference type="SUPFAM" id="SSF53901">
    <property type="entry name" value="Thiolase-like"/>
    <property type="match status" value="6"/>
</dbReference>
<reference evidence="16" key="1">
    <citation type="submission" date="2024-07" db="EMBL/GenBank/DDBJ databases">
        <authorList>
            <person name="Pedron J."/>
        </authorList>
    </citation>
    <scope>NUCLEOTIDE SEQUENCE</scope>
    <source>
        <strain evidence="16">A003-S1-M15</strain>
    </source>
</reference>
<dbReference type="Gene3D" id="3.10.129.110">
    <property type="entry name" value="Polyketide synthase dehydratase"/>
    <property type="match status" value="3"/>
</dbReference>
<organism evidence="16">
    <name type="scientific">Dickeya oryzae</name>
    <dbReference type="NCBI Taxonomy" id="1240404"/>
    <lineage>
        <taxon>Bacteria</taxon>
        <taxon>Pseudomonadati</taxon>
        <taxon>Pseudomonadota</taxon>
        <taxon>Gammaproteobacteria</taxon>
        <taxon>Enterobacterales</taxon>
        <taxon>Pectobacteriaceae</taxon>
        <taxon>Dickeya</taxon>
    </lineage>
</organism>
<dbReference type="SMART" id="SM00822">
    <property type="entry name" value="PKS_KR"/>
    <property type="match status" value="3"/>
</dbReference>
<feature type="domain" description="Ketosynthase family 3 (KS3)" evidence="14">
    <location>
        <begin position="1889"/>
        <end position="2309"/>
    </location>
</feature>
<feature type="region of interest" description="C-terminal hotdog fold" evidence="11">
    <location>
        <begin position="2646"/>
        <end position="2793"/>
    </location>
</feature>
<feature type="active site" description="Proton acceptor; for dehydratase activity" evidence="11">
    <location>
        <position position="2527"/>
    </location>
</feature>
<keyword evidence="8" id="KW-0808">Transferase</keyword>
<dbReference type="GO" id="GO:0004315">
    <property type="term" value="F:3-oxoacyl-[acyl-carrier-protein] synthase activity"/>
    <property type="evidence" value="ECO:0007669"/>
    <property type="project" value="InterPro"/>
</dbReference>
<dbReference type="Pfam" id="PF00550">
    <property type="entry name" value="PP-binding"/>
    <property type="match status" value="6"/>
</dbReference>
<evidence type="ECO:0000256" key="7">
    <source>
        <dbReference type="ARBA" id="ARBA00022553"/>
    </source>
</evidence>
<dbReference type="CDD" id="cd00833">
    <property type="entry name" value="PKS"/>
    <property type="match status" value="6"/>
</dbReference>
<dbReference type="GO" id="GO:0031177">
    <property type="term" value="F:phosphopantetheine binding"/>
    <property type="evidence" value="ECO:0007669"/>
    <property type="project" value="InterPro"/>
</dbReference>
<name>A0AB39IS46_9GAMM</name>
<dbReference type="CDD" id="cd08953">
    <property type="entry name" value="KR_2_SDR_x"/>
    <property type="match status" value="3"/>
</dbReference>
<evidence type="ECO:0000256" key="10">
    <source>
        <dbReference type="ARBA" id="ARBA00054155"/>
    </source>
</evidence>
<keyword evidence="6" id="KW-0963">Cytoplasm</keyword>
<dbReference type="SMART" id="SM01294">
    <property type="entry name" value="PKS_PP_betabranch"/>
    <property type="match status" value="2"/>
</dbReference>
<evidence type="ECO:0000259" key="13">
    <source>
        <dbReference type="PROSITE" id="PS50075"/>
    </source>
</evidence>
<dbReference type="PANTHER" id="PTHR43775:SF37">
    <property type="entry name" value="SI:DKEY-61P9.11"/>
    <property type="match status" value="1"/>
</dbReference>
<feature type="region of interest" description="Disordered" evidence="12">
    <location>
        <begin position="592"/>
        <end position="618"/>
    </location>
</feature>
<comment type="pathway">
    <text evidence="3">Lipid metabolism; fatty acid biosynthesis.</text>
</comment>
<dbReference type="GeneID" id="302580478"/>
<dbReference type="InterPro" id="IPR013968">
    <property type="entry name" value="PKS_KR"/>
</dbReference>
<feature type="domain" description="Carrier" evidence="13">
    <location>
        <begin position="5252"/>
        <end position="5329"/>
    </location>
</feature>
<dbReference type="SMART" id="SM00823">
    <property type="entry name" value="PKS_PP"/>
    <property type="match status" value="6"/>
</dbReference>
<dbReference type="GO" id="GO:0071770">
    <property type="term" value="P:DIM/DIP cell wall layer assembly"/>
    <property type="evidence" value="ECO:0007669"/>
    <property type="project" value="TreeGrafter"/>
</dbReference>
<evidence type="ECO:0000256" key="4">
    <source>
        <dbReference type="ARBA" id="ARBA00006484"/>
    </source>
</evidence>
<gene>
    <name evidence="16" type="ORF">LF929_002355</name>
</gene>
<dbReference type="Pfam" id="PF08659">
    <property type="entry name" value="KR"/>
    <property type="match status" value="3"/>
</dbReference>
<feature type="domain" description="PKS/mFAS DH" evidence="15">
    <location>
        <begin position="4346"/>
        <end position="4636"/>
    </location>
</feature>
<feature type="region of interest" description="N-terminal hotdog fold" evidence="11">
    <location>
        <begin position="2795"/>
        <end position="2916"/>
    </location>
</feature>
<dbReference type="InterPro" id="IPR020841">
    <property type="entry name" value="PKS_Beta-ketoAc_synthase_dom"/>
</dbReference>
<feature type="domain" description="PKS/mFAS DH" evidence="15">
    <location>
        <begin position="2795"/>
        <end position="3078"/>
    </location>
</feature>
<feature type="domain" description="Carrier" evidence="13">
    <location>
        <begin position="516"/>
        <end position="591"/>
    </location>
</feature>
<dbReference type="Pfam" id="PF14765">
    <property type="entry name" value="PS-DH"/>
    <property type="match status" value="3"/>
</dbReference>
<dbReference type="Gene3D" id="3.40.47.10">
    <property type="match status" value="6"/>
</dbReference>
<dbReference type="InterPro" id="IPR009081">
    <property type="entry name" value="PP-bd_ACP"/>
</dbReference>
<comment type="pathway">
    <text evidence="2">Antibiotic biosynthesis.</text>
</comment>
<dbReference type="InterPro" id="IPR036736">
    <property type="entry name" value="ACP-like_sf"/>
</dbReference>
<dbReference type="Pfam" id="PF02801">
    <property type="entry name" value="Ketoacyl-synt_C"/>
    <property type="match status" value="6"/>
</dbReference>
<dbReference type="Gene3D" id="1.10.1200.10">
    <property type="entry name" value="ACP-like"/>
    <property type="match status" value="6"/>
</dbReference>
<comment type="caution">
    <text evidence="11">Lacks conserved residue(s) required for the propagation of feature annotation.</text>
</comment>
<dbReference type="InterPro" id="IPR014030">
    <property type="entry name" value="Ketoacyl_synth_N"/>
</dbReference>
<dbReference type="InterPro" id="IPR050091">
    <property type="entry name" value="PKS_NRPS_Biosynth_Enz"/>
</dbReference>
<dbReference type="InterPro" id="IPR057326">
    <property type="entry name" value="KR_dom"/>
</dbReference>
<evidence type="ECO:0000259" key="15">
    <source>
        <dbReference type="PROSITE" id="PS52019"/>
    </source>
</evidence>
<dbReference type="InterPro" id="IPR042104">
    <property type="entry name" value="PKS_dehydratase_sf"/>
</dbReference>
<feature type="active site" description="Proton acceptor; for dehydratase activity" evidence="11">
    <location>
        <position position="4375"/>
    </location>
</feature>
<dbReference type="Pfam" id="PF00109">
    <property type="entry name" value="ketoacyl-synt"/>
    <property type="match status" value="6"/>
</dbReference>
<dbReference type="SMART" id="SM00826">
    <property type="entry name" value="PKS_DH"/>
    <property type="match status" value="2"/>
</dbReference>
<dbReference type="InterPro" id="IPR018201">
    <property type="entry name" value="Ketoacyl_synth_AS"/>
</dbReference>
<dbReference type="SUPFAM" id="SSF51735">
    <property type="entry name" value="NAD(P)-binding Rossmann-fold domains"/>
    <property type="match status" value="3"/>
</dbReference>
<dbReference type="Pfam" id="PF22621">
    <property type="entry name" value="CurL-like_PKS_C"/>
    <property type="match status" value="1"/>
</dbReference>
<feature type="domain" description="PKS/mFAS DH" evidence="15">
    <location>
        <begin position="2498"/>
        <end position="2793"/>
    </location>
</feature>
<dbReference type="InterPro" id="IPR006162">
    <property type="entry name" value="Ppantetheine_attach_site"/>
</dbReference>
<accession>A0AB39IS46</accession>
<feature type="region of interest" description="C-terminal hotdog fold" evidence="11">
    <location>
        <begin position="4491"/>
        <end position="4636"/>
    </location>
</feature>
<dbReference type="Pfam" id="PF16197">
    <property type="entry name" value="KAsynt_C_assoc"/>
    <property type="match status" value="1"/>
</dbReference>
<evidence type="ECO:0000259" key="14">
    <source>
        <dbReference type="PROSITE" id="PS52004"/>
    </source>
</evidence>
<dbReference type="InterPro" id="IPR054514">
    <property type="entry name" value="RhiE-like_linker"/>
</dbReference>
<dbReference type="EMBL" id="CP162670">
    <property type="protein sequence ID" value="XDL25084.1"/>
    <property type="molecule type" value="Genomic_DNA"/>
</dbReference>
<evidence type="ECO:0000256" key="11">
    <source>
        <dbReference type="PROSITE-ProRule" id="PRU01363"/>
    </source>
</evidence>
<dbReference type="RefSeq" id="WP_226093246.1">
    <property type="nucleotide sequence ID" value="NZ_CP162670.1"/>
</dbReference>
<dbReference type="InterPro" id="IPR020807">
    <property type="entry name" value="PKS_DH"/>
</dbReference>
<dbReference type="GO" id="GO:0004312">
    <property type="term" value="F:fatty acid synthase activity"/>
    <property type="evidence" value="ECO:0007669"/>
    <property type="project" value="TreeGrafter"/>
</dbReference>
<feature type="domain" description="Ketosynthase family 3 (KS3)" evidence="14">
    <location>
        <begin position="6144"/>
        <end position="6584"/>
    </location>
</feature>
<feature type="region of interest" description="N-terminal hotdog fold" evidence="11">
    <location>
        <begin position="2498"/>
        <end position="2624"/>
    </location>
</feature>
<dbReference type="InterPro" id="IPR020806">
    <property type="entry name" value="PKS_PP-bd"/>
</dbReference>
<dbReference type="FunFam" id="3.40.47.10:FF:000019">
    <property type="entry name" value="Polyketide synthase type I"/>
    <property type="match status" value="2"/>
</dbReference>
<dbReference type="PROSITE" id="PS52019">
    <property type="entry name" value="PKS_MFAS_DH"/>
    <property type="match status" value="3"/>
</dbReference>
<sequence length="6795" mass="741707">MNNQSAPLSFIEQWIQNHKTTTSSDSVLNMSATHGKTEPLAITGLAGYFPQCMSVAELWRHLDADDALITELPQQRKMWYQQGKTGGEASWAVLSGGFIPDIASFDPAKFGILPIEAEEMDPRQRLLLMSTYHMLEDAGISPESLRKTHTGVFIGCESNEYAALMTRHGYRPEFGLAQADSMIANRISYQFDLAGPSELINATCAGFAVALHRATLALRAGVIDRAIIGAANVILVPDVTNRLNDSKQLTHGKTVHSFGKHGDGFIRSEGVGTILLERQADAEQAGRRVYAIIKHTQVNFNGQGGVSMASPNTDAHCELIKDCYREAGIDPRRVSYIEAQGMGLPVADIAEWTAMNRALSQLCEEQGVAFEAGYCRVSSLKPLLGHMHSASSLGALLKVIRSLQTDKIHKILGFEHANDYCDTQGTPCCFATETQAWPTGEHPRLAAIHSYGSGGNNAHILVEEYQGVNVAGADFPSASARYAFAREYYWFQFSPSQKQPDDEPLVHDKREATHSVAAEQDVLATIGRLLGLNGSDNEIYHQAFTELGLDSVSVSAFVSRLEAAYPVKLRRSDLFSYTTPMALARMIAERMQASGSGAERRHGEASPQPARRGNDDNRTDDIAIIGIDINVAGADNPAEFWQLLREGRCSIGPVPDSRRLRDDLQMKTLRGGFMTHIDHFDPLFFKISPREARNMDPHHRLLLQSAWRAIEDAGYDPYGWYGQKHGIFVGMEESDYPLTENSAITSVHTGTAPARIGYFLDTKGPLLAIGTACSSSLVAVHYACQSILNGESELALAGGCNLICQPERMLHALSRMGDMLSPDGTCYAFDYRANGMVVGEGCATVVLKRHADALRDGDDIYAIIKGSGINYDGKTNGLTAPNGARQSELYAQVYRQSGVSPEQIGYVVSHGTGTMLGDPIECNALIDAFHDAGADKKQYCALTSPKTNIGHTQAASGIVNVITAALALKHQEIPPSLNYAQPNEDIDFADSPFYVNTTLKHWEQASRFAAVSAFGHSGTNVHLVLQNAEAKARCQGASGEDDSYLIVLSAKSEPQLKQIATNLIAGHAPESMRDLAYTLQFGRTAMPHRLALIADGWHTLQEKVRRYLTAEEGASSDLGLYYADVSGTARSRATEALLCAEGSADSAPGVRDDDISPLVSKQLACWLRGEPADWGALYHGPTPRRMHLPTYPFEQESYWIATVDSPAMACSVATPSAPTPQSQKAEPGLRHVLIEPDEAMTSEQDDAVLVYRERWQEQSLPDVPGPAERQIQRLLCVTPAAAQTAIRLGINHIATNVSTEFFAPDDLAATEASTYHRYFSALKRAAQTETVAALLCVVEPESAMNQLVPLFQGLLSSGLDVGRIVVASAFTSVLERCYADALVAFGASLRVVLPKTRVTFAGFELTDAADTDQWQSLAEHIPDIWAELQTEPAQSVLYIQGKRHVLTFEPTRLENADSALKTDSYLKIGGCYLITGGLGGLGTVFARYLCENVMAKVLLVGRSPLDVEKQADLRAIEQHGGQVTYLQADVSELSQMQSLFADCQRKGIKINGILHTAGVQTTQMLAEKDLAGVRQVLAPKIQGTLVLDTAWQTVFGAEDPLDFIVYFSSSAAVLGDFGAGDYAVANRFQLAYANNRNQPTAPEGKTPSLIGKTIAISWPVWQDGGMTQRSVERAQATSLYLKTSGQRALRSEEGLRVFEQLLAGEAGSSLVMVGQPDKIQRVLGDRLQHESGTRQERLPRQPVTTTIARRPEMKGLTVEQCVLWELQQAVSDILSIERHRLHHDVNLADFGFDSISLAEFATCLSRKWSIVVSPALFFGNATLSQLCQYFMLTHGALMQTYYGGSAGHSEVSDHRVESVHSGAPLNIPPVNRSAIGEEHRHDVSPFDAEEPIAIIGMSGRFPGARDIDEMWRYLAEGKSAVSRVSAEYLHSRDESYRDSRIAASDADLWCGVVPGAAEFDPLFFEISPREAQNMDPGQRLLLQEAWSSLEHAGYGAQRLRQHNIGTFVGVEEGAYGRFSSTEHIEITANHNGILASRLAYFLDLHGPVLAINTACSSGLVAAHLACTSLRNRECDTALAAGVSLQLSTEGFDIMKRSGMISADGICYTFDQRANGMVPGEAVVVLVLKRLSQAEADGDLIHGLIRASGINYDGKTNGITAPNGVAQADLLKTVYQRAHIDPAQIDYIVTHGTGTRLGDPVEINALNEAFKAYTDKQAFCALTSTKTNFGHTFAASGLLSAVSLLQSMNQQTIPASLHCQQENDYITWAESPFYVNKTTRAWPVQQGRLRMGAVSAFGMSGTNAHLVMQEYPQPVSSPEPQRSHYLLCLSAKTEEALYRKVEDLILHLQKPQTSTQGLAAIGYTLLQGRSHFQYRLAVVAEDRDGVIISLRQAEHAQRPNLFRGKVPLGFVGQKIIRQQVDVLLQQSQQCEGQEYQEILSALADYYCQGYELDGAVLSPEVSRCVVLPTYPFAREHHWLETRALSPSSDYIAGARQSLHPLLTENASTLAELRFRAEFSGEEFFLVDHQIHGQKVLPGVSYLEMARAAYTYAAASVIPASQRLPFSVKQVLWLQPIVATQPTTTIYLGLYAQESGLIDYQIYSENDIQQRTIHGQGIIDPHLNDTTSGNNALERNTLDLHQLKKQMTGPEYPAAHCYQRFREMGLNYGETFQGIERLLTAERQVLAQIVLPDAATSSAFGLHPSLMDAALQTSLGLHHSDLPSDAAYVPFALEQLDVFGEMDTRLWVWLRLVSTENPANEQVQKMDIDLCNDQGRICVSMRGFSTRILPVSHSAEEPVFPGIVTSVETAASAGVTVNIKHKALSGTEYFLQDHGGLLPGMLSLEWMRELAVSHVPAGDSEVVVGLRDVVWHKPLMVGEQGTDIDLALNRDEQGYHCVISRQGQVHAQGRVMTGLVGNAEHPPLPLADIEHRCRQHRTHHACAEFFGAGIGPRLLGITQYAQGNNEALVTLDIHQDLVGAAEEPVLHPALMNGAVLASIILAVGGERQGAAPLMPFSLDALRIYQPLPARVLAYIRQTRSDAGSEHRIVSCDIWFTDHHGHILVEINGLSMISAQASPAGSLVVARPQWVVQDIVPAQVAGDAPDALPPCFILADENAALQTALQNTWPDCQVVNLSVGHDSHPQQFTSCLQQLFAQIKTRTLACRELAQRQTVFILASEPANELWLSASAGLLKTARQEQSGFNGNVIRYPASPAAIPLLLTQLQSELHGAKGATEIRYDETGSRRVKAWQRIAQADMTDALPVSSGCVIWITGGLGGIGYQIARELGTQYQARLVLSGRSALNERSEQRLLDLQRQGIQATYLQGDVTDSAQTRHLVQQILQDEGQLNGIIHSAGIIRDAFIANKTQAELLDVLAPKVAGTLALDHATQDCNLDFMVLFSSLSSAFGNAGQADYACANGFMDGFALWRNQQVANGLRRGKTLAVNWPLWRDGGMGISAPDAELLRQQTGLIPMPTEVGIQALMLGLQSQESQLAVIYGEAEKIQARLAEDGQTPPQPSSVHQSGINDAAGLAKEVTSPVRVGQVCALLVSMVAQLQKLDEKKIELDMELSRYGFNSIDFTEFASRLNKAYGLALMPTVFFEHSTLRRMGNYLADAYPEAFADKTAVASGGAGPRAGMATTSRQLQSLVTRTANTGEGRKAFSWRASPPILSQPTPAVAPLEAAVCAISNATVAEEGMPLTPNTPQVPEAIAIIGMSGRFPQSRNLDAFWQQLEANRDLIDQVPADRWNWQEYYGDPHETPGKTKVTCGGFMQDVDCFDPLFFGISPREAQSLDPQFRVFLETVWATIEDAGYCASDLSGSNTGVFVGVSTSEYKDAWLKYSHDKFGIGDPPWLSHFALANRVSYILNLHGPSEPIDTACSSSLVAIHRAIEAIRSGSCDVAIVGGVNVIVNPGITITAGEAGILSEDGRCKTFDISADGYGRGEGVGAIMLKPLSQAKADGDRIHGLIRGSAENHGGKATSPTAPNPVAQQELLVQAYRRSGIDPETVGYIETHGTGTKLGDPIEINGLNKAFATLYREQNKAMTRKAYCGLGSVKTNIGHLEAAAGISGVLKILLMFRHRKIPGNVHLKTANPYLDLADSPFYLARETQAWPAMEDADGQPMPRRAGVSSFGIGGANAHIVLEEYASAAQTAEASSSSAEPVAIVLSAKKAERLGAVVQGLAAFLDSAECAAQQPSLTEIAYTLQVGREAMDERLAFVTHSVQALKQTLAAYLSEAETPEGVYRGNVKAGKASLSMLADDDAWQTMVGTWLQTGNYNKLLDVWVKGGQVDWQQRYPAAVKPRRIGLPTYPFARDRFWLKVTGSASESHGSEATESPVKIRPYRLHPLVHRNTSDITALSFTSWFDGREFFLADHRVMEQKLLPGVAYLEMARAAAEQVVGAGRHLQLTQIVWVRPFVAEHSQASAPSAGIHPLTVKLLPQSAQVIRFDIGSVLPDGQMQTHCQGNVLVVDPCTDGRDRLDLSVAMAEHQDGTIDKAACYQAFRQLGIVYGPGHQGVETLYLAKGRVLARLSLPETLRETLNDYVLHPSLMDSALQATLGLSREHRLGLPFDMASMDILHRCTATMWACVTYDHGTEPHPQAKVQKLTIKLYDDAGQLCVALHGFSARTPESATTQRNGTLLLVPQWQRKNAPVNTAAPPTYTSRQVLFCVDRSIGNDIGLTDDVVLPVQDTGDIALNFHQHALALFAQVQAMLASKPKQPVLLQLVVVGDFPTRLLTALNGLLKTARLENANVIGQLIELDVAASAEDVDEKLRKSSLMPEDIHIRYGREGRQVLSWREVCAMTGGRAVSPSSALPPFTRMPWKEQGVYLITGGAGGLGLIFATEIARQTRKARLILTGRSAMTPRIQTSVSQLEALGAQVDYRTLDVCDRPGVEALITAVTAQYGTINGVLHCAGVLRDSYILKKSAADFQAVLAPKVQGVVNLDQALAQHPLDFFILFSSTAAGLGNPGQADYVTANSFMDAYAHYRQQQVATQSRMGRTLAINWPLWKEGGMKVDDAFETMMYQSTGMIAMSTQAGLQAFYQAIARDENQVLVIAGDIEMLRQTLSARSSITVLQPEKADETRREDPVLAHQAQGAGHLAAIRIDRPGLESAVQQLLIREISALLDVDKAEIDVDLELTELGFDSILTTGFANKLNRQYELDLLPTVFFEYPTISALSGYLTETYQAVFAAKFTDFSHKEGTHDTFARHETVSPSLAEHSDQAAADFWQPAPAGEQTVSRHTALDIQALREAIQSLLLQEVSTLLQVNVADIDTDIELNELGFDSILTTGFANKLNRQYTLDLLPTVFFEYPTIAGLTAYLAENYQESFSHLFAAKVMVQPSAQGRIQPANAADDVHPVGTPSSPASVSKRDEQEAIAIVGMSGSFPMAPDLDAYWDNLLQGKDCISEVPPIRWNWRDYLQEVEGAENKDSIRWGGFIQDMAEFDPLFFGISPREAELMDPQQRLLMTHVWKVIEDAGYSASSLSGSALGIYVGTGNTGYSGLIVDAKLPAEGFTATGIVPSIGPNRMSYFLNVHGPSEPIETACSSSLIAIHRGVSALRHEGCDMVIVGGINTLVTPDTFVSFCKAGMLASDGRCKTFSSKADGYVRGEGVGMLLLKRLSAAEADGDHIYGVIRGSAQNHGGRASSLTAPNPKAQVALLESAYRNAGIDPRSISYIEAHGTGTKLGDPIEINSLKTAFNTMKADYSGEEYSDTACGIGSVKTNIGHLEMAAGIAGVIKVLLQMKHQTLVKSLHYEEPNPYIDFTGTPFYIVSETRPWHALKNARGETLPRRAGVSSFGFGGANAHVVIEEYRDTRPARQAVQDRYVVLLSAKDDVRLRRVAQNLRQYLAQHREDPDLTLGHLAYTLQVGRDAMEARLGWIVTSFDELLAKMDGFLNDTGNPDDTYRGHRGSHKGLLAQFSADEELSEAIAKWAERGKYARLLNLWCQGLEFDWSGLYQGQRPRRLSLPTYPFDCQRFWLPEGQGQRRVVARLSDDNGAHLVPEQSARVPSSLSEDVAPEGVNPPFNLDTYLIQLISRQLKVSEEVMSPDRALEELGMDSVVSVDLLNKLRKTFPDVSRSLFMEYRTIGEIQHYLRSHFGEQLATLGSQALPTEPWDAQKQADPQKRVDEKIAVTGEGPVQNISIIGMAGIFPQAENISEFWENLSASRTTLSVLSDKRRYLMALDEQDSGSRRIGGYLDGVEYFDRKLFKVPHKEAQKLDPQMRKLLEVIWQAVADAGYTLSQFREKRTGLFVATRGHSGYQDIPARQDPAQMAQWRFQAEQISAYANRISNILNLSGLSEIVETGCASFLVAIRHAMSAIKEGRCEQAIVATAELGLSPFIQNRTDDQALYSSHPVTKSFAHDSDGYVKSEVVGAIILKAEAEALVQGDAIYANVKGVGISHGGKAPLKWYSPNIEGQKSAIVAAFSEAGIDPATVSYIEPEANGSQLGDASELVAIQAVYGPYLQESNAQKNPIQASNIPAESRASSIAIGSLKPLTGHAETASTFPVLVKMVLSMYHRRLAKIEGLGELNEGITLTDGFELLREERAWEKHDHVPRRGAIHSMSIGGVNAHLLLEEYEAEQRVELFKPSSRQTPQPFIFLFSEADEARLNTLVSDYLDFLPRAQADIAEGKFISGAPTAEKQPATESVYLEQLAYTLQQGREHRAVRLAVSAASIAQLQERLQRWRSRAGNQTDIYDSRHMSADIAAGLSHFSDDMRHVVMDWLAGHAVDWTPLRQAQGQGEGIQKLHLPVNPLQKVFCWHDGFDDIPANNENGSVSTGAEPRSVVE</sequence>
<dbReference type="PROSITE" id="PS52004">
    <property type="entry name" value="KS3_2"/>
    <property type="match status" value="6"/>
</dbReference>
<evidence type="ECO:0000256" key="8">
    <source>
        <dbReference type="ARBA" id="ARBA00022679"/>
    </source>
</evidence>
<evidence type="ECO:0000256" key="1">
    <source>
        <dbReference type="ARBA" id="ARBA00004496"/>
    </source>
</evidence>
<keyword evidence="9" id="KW-0677">Repeat</keyword>
<feature type="active site" description="Proton donor; for dehydratase activity" evidence="11">
    <location>
        <position position="4552"/>
    </location>
</feature>
<feature type="domain" description="Ketosynthase family 3 (KS3)" evidence="14">
    <location>
        <begin position="619"/>
        <end position="1027"/>
    </location>
</feature>
<evidence type="ECO:0000256" key="6">
    <source>
        <dbReference type="ARBA" id="ARBA00022490"/>
    </source>
</evidence>
<dbReference type="PROSITE" id="PS50075">
    <property type="entry name" value="CARRIER"/>
    <property type="match status" value="6"/>
</dbReference>
<dbReference type="PROSITE" id="PS00606">
    <property type="entry name" value="KS3_1"/>
    <property type="match status" value="3"/>
</dbReference>
<feature type="domain" description="Carrier" evidence="13">
    <location>
        <begin position="6030"/>
        <end position="6103"/>
    </location>
</feature>
<comment type="function">
    <text evidence="10">Involved in production of the polyketide antibiotic thailandamide.</text>
</comment>
<feature type="active site" description="Proton donor; for dehydratase activity" evidence="11">
    <location>
        <position position="2706"/>
    </location>
</feature>
<dbReference type="InterPro" id="IPR049552">
    <property type="entry name" value="PKS_DH_N"/>
</dbReference>
<evidence type="ECO:0000256" key="9">
    <source>
        <dbReference type="ARBA" id="ARBA00022737"/>
    </source>
</evidence>